<dbReference type="InterPro" id="IPR036691">
    <property type="entry name" value="Endo/exonu/phosph_ase_sf"/>
</dbReference>
<reference evidence="1" key="1">
    <citation type="submission" date="2020-04" db="EMBL/GenBank/DDBJ databases">
        <authorList>
            <person name="Alioto T."/>
            <person name="Alioto T."/>
            <person name="Gomez Garrido J."/>
        </authorList>
    </citation>
    <scope>NUCLEOTIDE SEQUENCE</scope>
    <source>
        <strain evidence="1">A484AB</strain>
    </source>
</reference>
<comment type="caution">
    <text evidence="1">The sequence shown here is derived from an EMBL/GenBank/DDBJ whole genome shotgun (WGS) entry which is preliminary data.</text>
</comment>
<protein>
    <submittedName>
        <fullName evidence="1">Uncharacterized protein</fullName>
    </submittedName>
</protein>
<dbReference type="Proteomes" id="UP001152795">
    <property type="component" value="Unassembled WGS sequence"/>
</dbReference>
<accession>A0A7D9LF65</accession>
<dbReference type="AlphaFoldDB" id="A0A7D9LF65"/>
<keyword evidence="2" id="KW-1185">Reference proteome</keyword>
<dbReference type="PANTHER" id="PTHR33776:SF4">
    <property type="entry name" value="ENDONUCLEASE_EXONUCLEASE_PHOSPHATASE DOMAIN-CONTAINING PROTEIN"/>
    <property type="match status" value="1"/>
</dbReference>
<evidence type="ECO:0000313" key="1">
    <source>
        <dbReference type="EMBL" id="CAB4032557.1"/>
    </source>
</evidence>
<dbReference type="EMBL" id="CACRXK020018491">
    <property type="protein sequence ID" value="CAB4032557.1"/>
    <property type="molecule type" value="Genomic_DNA"/>
</dbReference>
<name>A0A7D9LF65_PARCT</name>
<organism evidence="1 2">
    <name type="scientific">Paramuricea clavata</name>
    <name type="common">Red gorgonian</name>
    <name type="synonym">Violescent sea-whip</name>
    <dbReference type="NCBI Taxonomy" id="317549"/>
    <lineage>
        <taxon>Eukaryota</taxon>
        <taxon>Metazoa</taxon>
        <taxon>Cnidaria</taxon>
        <taxon>Anthozoa</taxon>
        <taxon>Octocorallia</taxon>
        <taxon>Malacalcyonacea</taxon>
        <taxon>Plexauridae</taxon>
        <taxon>Paramuricea</taxon>
    </lineage>
</organism>
<dbReference type="SUPFAM" id="SSF56219">
    <property type="entry name" value="DNase I-like"/>
    <property type="match status" value="1"/>
</dbReference>
<gene>
    <name evidence="1" type="ORF">PACLA_8A058013</name>
</gene>
<dbReference type="PANTHER" id="PTHR33776">
    <property type="entry name" value="ENDO/EXONUCLEASE/PHOSPHATASE DOMAIN-CONTAINING PROTEIN"/>
    <property type="match status" value="1"/>
</dbReference>
<dbReference type="OrthoDB" id="6781885at2759"/>
<proteinExistence type="predicted"/>
<evidence type="ECO:0000313" key="2">
    <source>
        <dbReference type="Proteomes" id="UP001152795"/>
    </source>
</evidence>
<dbReference type="Gene3D" id="3.60.10.10">
    <property type="entry name" value="Endonuclease/exonuclease/phosphatase"/>
    <property type="match status" value="1"/>
</dbReference>
<sequence length="248" mass="28197">MQLNKAYVEGHQLTIMGDFNIDVSKNTSDSQCWLESMGDLHLHQIVTESTRVTENTSTLLDHVFTSVPHKIRSVKVPRIGISDHYPTCVVFKDSFGRKHSHTTIKDAKTTYYKTCVEDHKGDSKKLWQYLRDIIPTNLKTAPSSLRNNSNNSSISDPEDMCEHFNNFFSTIVNQYVAVQQFSSNFDKLSEMVNSRINSDDAFSIPQLTEEEVCSYLRNLDTHKATGLDGLIKSQDFEDVNLFNSSISD</sequence>